<dbReference type="PANTHER" id="PTHR11926">
    <property type="entry name" value="GLUCOSYL/GLUCURONOSYL TRANSFERASES"/>
    <property type="match status" value="1"/>
</dbReference>
<dbReference type="Gene3D" id="3.40.50.2000">
    <property type="entry name" value="Glycogen Phosphorylase B"/>
    <property type="match status" value="1"/>
</dbReference>
<dbReference type="EMBL" id="JACMSC010000017">
    <property type="protein sequence ID" value="KAG6477951.1"/>
    <property type="molecule type" value="Genomic_DNA"/>
</dbReference>
<dbReference type="GO" id="GO:0080044">
    <property type="term" value="F:quercetin 7-O-glucosyltransferase activity"/>
    <property type="evidence" value="ECO:0007669"/>
    <property type="project" value="TreeGrafter"/>
</dbReference>
<keyword evidence="3" id="KW-1185">Reference proteome</keyword>
<sequence length="86" mass="9718">MLSWPFFTEQQTNCRYACKEWGNAMEIDNGVKRTEVADLIRTLMGGEKGRDMKRMAAEWKEKAARPTGPGGSSVVNLQRLIEEALL</sequence>
<name>A0A8J5EZI5_ZINOF</name>
<proteinExistence type="inferred from homology"/>
<evidence type="ECO:0000313" key="3">
    <source>
        <dbReference type="Proteomes" id="UP000734854"/>
    </source>
</evidence>
<comment type="similarity">
    <text evidence="1">Belongs to the UDP-glycosyltransferase family.</text>
</comment>
<dbReference type="SUPFAM" id="SSF53756">
    <property type="entry name" value="UDP-Glycosyltransferase/glycogen phosphorylase"/>
    <property type="match status" value="1"/>
</dbReference>
<comment type="caution">
    <text evidence="2">The sequence shown here is derived from an EMBL/GenBank/DDBJ whole genome shotgun (WGS) entry which is preliminary data.</text>
</comment>
<accession>A0A8J5EZI5</accession>
<dbReference type="AlphaFoldDB" id="A0A8J5EZI5"/>
<dbReference type="Proteomes" id="UP000734854">
    <property type="component" value="Unassembled WGS sequence"/>
</dbReference>
<dbReference type="PANTHER" id="PTHR11926:SF774">
    <property type="entry name" value="UDP-GLYCOSYLTRANSFERASE 85A1-RELATED"/>
    <property type="match status" value="1"/>
</dbReference>
<organism evidence="2 3">
    <name type="scientific">Zingiber officinale</name>
    <name type="common">Ginger</name>
    <name type="synonym">Amomum zingiber</name>
    <dbReference type="NCBI Taxonomy" id="94328"/>
    <lineage>
        <taxon>Eukaryota</taxon>
        <taxon>Viridiplantae</taxon>
        <taxon>Streptophyta</taxon>
        <taxon>Embryophyta</taxon>
        <taxon>Tracheophyta</taxon>
        <taxon>Spermatophyta</taxon>
        <taxon>Magnoliopsida</taxon>
        <taxon>Liliopsida</taxon>
        <taxon>Zingiberales</taxon>
        <taxon>Zingiberaceae</taxon>
        <taxon>Zingiber</taxon>
    </lineage>
</organism>
<evidence type="ECO:0000313" key="2">
    <source>
        <dbReference type="EMBL" id="KAG6477951.1"/>
    </source>
</evidence>
<reference evidence="2 3" key="1">
    <citation type="submission" date="2020-08" db="EMBL/GenBank/DDBJ databases">
        <title>Plant Genome Project.</title>
        <authorList>
            <person name="Zhang R.-G."/>
        </authorList>
    </citation>
    <scope>NUCLEOTIDE SEQUENCE [LARGE SCALE GENOMIC DNA]</scope>
    <source>
        <tissue evidence="2">Rhizome</tissue>
    </source>
</reference>
<gene>
    <name evidence="2" type="ORF">ZIOFF_061383</name>
</gene>
<dbReference type="GO" id="GO:0080043">
    <property type="term" value="F:quercetin 3-O-glucosyltransferase activity"/>
    <property type="evidence" value="ECO:0007669"/>
    <property type="project" value="TreeGrafter"/>
</dbReference>
<evidence type="ECO:0000256" key="1">
    <source>
        <dbReference type="ARBA" id="ARBA00009995"/>
    </source>
</evidence>
<protein>
    <submittedName>
        <fullName evidence="2">Uncharacterized protein</fullName>
    </submittedName>
</protein>